<dbReference type="Pfam" id="PF00149">
    <property type="entry name" value="Metallophos"/>
    <property type="match status" value="1"/>
</dbReference>
<dbReference type="InterPro" id="IPR004843">
    <property type="entry name" value="Calcineurin-like_PHP"/>
</dbReference>
<dbReference type="GO" id="GO:0005737">
    <property type="term" value="C:cytoplasm"/>
    <property type="evidence" value="ECO:0007669"/>
    <property type="project" value="TreeGrafter"/>
</dbReference>
<dbReference type="OrthoDB" id="783096at2759"/>
<evidence type="ECO:0000259" key="1">
    <source>
        <dbReference type="Pfam" id="PF00149"/>
    </source>
</evidence>
<dbReference type="SUPFAM" id="SSF56300">
    <property type="entry name" value="Metallo-dependent phosphatases"/>
    <property type="match status" value="1"/>
</dbReference>
<name>A0A9P8Q5F5_WICPI</name>
<dbReference type="GO" id="GO:0004721">
    <property type="term" value="F:phosphoprotein phosphatase activity"/>
    <property type="evidence" value="ECO:0007669"/>
    <property type="project" value="TreeGrafter"/>
</dbReference>
<protein>
    <recommendedName>
        <fullName evidence="1">Calcineurin-like phosphoesterase domain-containing protein</fullName>
    </recommendedName>
</protein>
<dbReference type="AlphaFoldDB" id="A0A9P8Q5F5"/>
<proteinExistence type="predicted"/>
<evidence type="ECO:0000313" key="2">
    <source>
        <dbReference type="EMBL" id="KAH3684458.1"/>
    </source>
</evidence>
<dbReference type="EMBL" id="JAEUBG010002471">
    <property type="protein sequence ID" value="KAH3684458.1"/>
    <property type="molecule type" value="Genomic_DNA"/>
</dbReference>
<dbReference type="CDD" id="cd07383">
    <property type="entry name" value="MPP_Dcr2"/>
    <property type="match status" value="1"/>
</dbReference>
<organism evidence="2 3">
    <name type="scientific">Wickerhamomyces pijperi</name>
    <name type="common">Yeast</name>
    <name type="synonym">Pichia pijperi</name>
    <dbReference type="NCBI Taxonomy" id="599730"/>
    <lineage>
        <taxon>Eukaryota</taxon>
        <taxon>Fungi</taxon>
        <taxon>Dikarya</taxon>
        <taxon>Ascomycota</taxon>
        <taxon>Saccharomycotina</taxon>
        <taxon>Saccharomycetes</taxon>
        <taxon>Phaffomycetales</taxon>
        <taxon>Wickerhamomycetaceae</taxon>
        <taxon>Wickerhamomyces</taxon>
    </lineage>
</organism>
<sequence length="593" mass="67265">MSLLNKALRLSRRILLPLAVLIYLIFAFSNLHHTKNFYNNQIKYGSVSPYQGGLIDDVKIIKCQSLLYGECNQIIIKTDSDSDSDSKSDSVEKVWLKVDKSVDLNGTPSISEYIASQNIGISSLWDNLFSSVQHNQQREYLYVHLYQPESAGPGVIIDIAIGDQDSEDPPPYVRLGSQTRLGMPKSRLDIEASLKDWVRKDHGIWVKYGVESDELAVKDLTYFIGGDVDGGEDDYGMLEPRDGWRFTSGVFRDFNRVRLSIRQGQRSKLIESDTNHVTKNITIQNESDGFKILQVSDLHFSSNAGVCKDQSETDSYSDCKADKKTLQFIEKVLENETPDLVVITGDIINGIDNVEDYQTALLKALSPFITRKIPYAIALGLEDRHKYTPRQKIVQFIDSLPYSLLTGPDSNYAIHINNPQNKLLSTIYILDLYQQTPNQLELLRSHIPQDSVTKHSLLFQHIPIGKYRPKGTFGIVGQYNEKNKLSSSLTDSKTIQFIQDYQIKAISVGYEHTNDCCIQESDPDTSSPFWMCYSGVTGEAGYAKIDSNGQIMDRRVRMFKIDWIGSVITSWKRREADNGSEVFDYQYIYHELG</sequence>
<reference evidence="2" key="1">
    <citation type="journal article" date="2021" name="Open Biol.">
        <title>Shared evolutionary footprints suggest mitochondrial oxidative damage underlies multiple complex I losses in fungi.</title>
        <authorList>
            <person name="Schikora-Tamarit M.A."/>
            <person name="Marcet-Houben M."/>
            <person name="Nosek J."/>
            <person name="Gabaldon T."/>
        </authorList>
    </citation>
    <scope>NUCLEOTIDE SEQUENCE</scope>
    <source>
        <strain evidence="2">CBS2887</strain>
    </source>
</reference>
<keyword evidence="3" id="KW-1185">Reference proteome</keyword>
<evidence type="ECO:0000313" key="3">
    <source>
        <dbReference type="Proteomes" id="UP000774326"/>
    </source>
</evidence>
<dbReference type="Gene3D" id="3.60.21.10">
    <property type="match status" value="1"/>
</dbReference>
<comment type="caution">
    <text evidence="2">The sequence shown here is derived from an EMBL/GenBank/DDBJ whole genome shotgun (WGS) entry which is preliminary data.</text>
</comment>
<accession>A0A9P8Q5F5</accession>
<feature type="domain" description="Calcineurin-like phosphoesterase" evidence="1">
    <location>
        <begin position="290"/>
        <end position="507"/>
    </location>
</feature>
<gene>
    <name evidence="2" type="ORF">WICPIJ_004552</name>
</gene>
<dbReference type="Proteomes" id="UP000774326">
    <property type="component" value="Unassembled WGS sequence"/>
</dbReference>
<dbReference type="PANTHER" id="PTHR32440">
    <property type="entry name" value="PHOSPHATASE DCR2-RELATED-RELATED"/>
    <property type="match status" value="1"/>
</dbReference>
<dbReference type="InterPro" id="IPR029052">
    <property type="entry name" value="Metallo-depent_PP-like"/>
</dbReference>
<dbReference type="PANTHER" id="PTHR32440:SF0">
    <property type="entry name" value="PHOSPHATASE DCR2-RELATED"/>
    <property type="match status" value="1"/>
</dbReference>
<reference evidence="2" key="2">
    <citation type="submission" date="2021-01" db="EMBL/GenBank/DDBJ databases">
        <authorList>
            <person name="Schikora-Tamarit M.A."/>
        </authorList>
    </citation>
    <scope>NUCLEOTIDE SEQUENCE</scope>
    <source>
        <strain evidence="2">CBS2887</strain>
    </source>
</reference>